<dbReference type="SUPFAM" id="SSF160996">
    <property type="entry name" value="HI0933 insert domain-like"/>
    <property type="match status" value="1"/>
</dbReference>
<feature type="domain" description="RsdA/BaiN/AoA(So)-like insert" evidence="5">
    <location>
        <begin position="192"/>
        <end position="347"/>
    </location>
</feature>
<keyword evidence="7" id="KW-1185">Reference proteome</keyword>
<evidence type="ECO:0000256" key="3">
    <source>
        <dbReference type="ARBA" id="ARBA00022827"/>
    </source>
</evidence>
<evidence type="ECO:0000259" key="5">
    <source>
        <dbReference type="Pfam" id="PF22780"/>
    </source>
</evidence>
<keyword evidence="3" id="KW-0274">FAD</keyword>
<dbReference type="Gene3D" id="1.10.8.260">
    <property type="entry name" value="HI0933 insert domain-like"/>
    <property type="match status" value="1"/>
</dbReference>
<dbReference type="NCBIfam" id="TIGR00275">
    <property type="entry name" value="aminoacetone oxidase family FAD-binding enzyme"/>
    <property type="match status" value="1"/>
</dbReference>
<dbReference type="PRINTS" id="PR00411">
    <property type="entry name" value="PNDRDTASEI"/>
</dbReference>
<dbReference type="AlphaFoldDB" id="A0AAE9XQB9"/>
<dbReference type="KEGG" id="gso:PH603_00925"/>
<dbReference type="PANTHER" id="PTHR42887">
    <property type="entry name" value="OS12G0638800 PROTEIN"/>
    <property type="match status" value="1"/>
</dbReference>
<comment type="cofactor">
    <cofactor evidence="1">
        <name>FAD</name>
        <dbReference type="ChEBI" id="CHEBI:57692"/>
    </cofactor>
</comment>
<reference evidence="6" key="1">
    <citation type="submission" date="2023-01" db="EMBL/GenBank/DDBJ databases">
        <title>The genome sequence of Kordiimonadaceae bacterium 6D33.</title>
        <authorList>
            <person name="Liu Y."/>
        </authorList>
    </citation>
    <scope>NUCLEOTIDE SEQUENCE</scope>
    <source>
        <strain evidence="6">6D33</strain>
    </source>
</reference>
<dbReference type="InterPro" id="IPR023166">
    <property type="entry name" value="BaiN-like_dom_sf"/>
</dbReference>
<evidence type="ECO:0000313" key="6">
    <source>
        <dbReference type="EMBL" id="WCL54319.1"/>
    </source>
</evidence>
<evidence type="ECO:0000256" key="1">
    <source>
        <dbReference type="ARBA" id="ARBA00001974"/>
    </source>
</evidence>
<dbReference type="InterPro" id="IPR036188">
    <property type="entry name" value="FAD/NAD-bd_sf"/>
</dbReference>
<evidence type="ECO:0000259" key="4">
    <source>
        <dbReference type="Pfam" id="PF03486"/>
    </source>
</evidence>
<dbReference type="Pfam" id="PF03486">
    <property type="entry name" value="HI0933_like"/>
    <property type="match status" value="1"/>
</dbReference>
<dbReference type="InterPro" id="IPR057661">
    <property type="entry name" value="RsdA/BaiN/AoA(So)_Rossmann"/>
</dbReference>
<dbReference type="Proteomes" id="UP001217500">
    <property type="component" value="Chromosome"/>
</dbReference>
<accession>A0AAE9XQB9</accession>
<dbReference type="InterPro" id="IPR004792">
    <property type="entry name" value="BaiN-like"/>
</dbReference>
<dbReference type="SUPFAM" id="SSF51905">
    <property type="entry name" value="FAD/NAD(P)-binding domain"/>
    <property type="match status" value="1"/>
</dbReference>
<proteinExistence type="predicted"/>
<name>A0AAE9XQB9_9PROT</name>
<feature type="domain" description="RsdA/BaiN/AoA(So)-like Rossmann fold-like" evidence="4">
    <location>
        <begin position="9"/>
        <end position="400"/>
    </location>
</feature>
<keyword evidence="2" id="KW-0285">Flavoprotein</keyword>
<gene>
    <name evidence="6" type="ORF">PH603_00925</name>
</gene>
<dbReference type="Pfam" id="PF22780">
    <property type="entry name" value="HI0933_like_1st"/>
    <property type="match status" value="1"/>
</dbReference>
<evidence type="ECO:0000313" key="7">
    <source>
        <dbReference type="Proteomes" id="UP001217500"/>
    </source>
</evidence>
<protein>
    <submittedName>
        <fullName evidence="6">NAD(P)/FAD-dependent oxidoreductase</fullName>
    </submittedName>
</protein>
<dbReference type="EMBL" id="CP116805">
    <property type="protein sequence ID" value="WCL54319.1"/>
    <property type="molecule type" value="Genomic_DNA"/>
</dbReference>
<dbReference type="InterPro" id="IPR055178">
    <property type="entry name" value="RsdA/BaiN/AoA(So)-like_dom"/>
</dbReference>
<dbReference type="PANTHER" id="PTHR42887:SF2">
    <property type="entry name" value="OS12G0638800 PROTEIN"/>
    <property type="match status" value="1"/>
</dbReference>
<dbReference type="RefSeq" id="WP_289504038.1">
    <property type="nucleotide sequence ID" value="NZ_CP116805.1"/>
</dbReference>
<dbReference type="Gene3D" id="2.40.30.10">
    <property type="entry name" value="Translation factors"/>
    <property type="match status" value="1"/>
</dbReference>
<dbReference type="Gene3D" id="3.50.50.60">
    <property type="entry name" value="FAD/NAD(P)-binding domain"/>
    <property type="match status" value="1"/>
</dbReference>
<sequence length="402" mass="42251">MPPAPKNFDAVIVGAGAAGLMCAQAAAARGLRVIVLERSAKPGAKILISGGGRCNFTNEEAGPAAYISANPHFAKSALARYTPHDFMDLLARHGVTWHEKKLGQLFSDAGAGRILEILLAECAANGAEIRTGVAVNKVTQSEDGFLLETGMGQVATKKLVVATGGLSIPKLGATGWAYDIARQFGLPIVTPEPALVPFTFAAGDLALMKPLAGVAVDCRVSIGKAAFRENLLFTHRGLSGPAILQISSYWSPGAAVQIDLLPDMADVESALKAERQAHPKQMLKTWAARQWPERFATAFVDTLVGDTRAGHEPLGGLSFAETTRIATLAKSWMITPTGTEGFAKAEVTRGGVATDGLSSKTMEAKAVPGLHFIGECVDVTGWLGGYNFQWAWASGWAAAEAL</sequence>
<evidence type="ECO:0000256" key="2">
    <source>
        <dbReference type="ARBA" id="ARBA00022630"/>
    </source>
</evidence>
<organism evidence="6 7">
    <name type="scientific">Gimibacter soli</name>
    <dbReference type="NCBI Taxonomy" id="3024400"/>
    <lineage>
        <taxon>Bacteria</taxon>
        <taxon>Pseudomonadati</taxon>
        <taxon>Pseudomonadota</taxon>
        <taxon>Alphaproteobacteria</taxon>
        <taxon>Kordiimonadales</taxon>
        <taxon>Temperatibacteraceae</taxon>
        <taxon>Gimibacter</taxon>
    </lineage>
</organism>